<dbReference type="GeneTree" id="ENSGT00530000063534"/>
<protein>
    <submittedName>
        <fullName evidence="5">Cilia and flagella associated protein 58</fullName>
    </submittedName>
</protein>
<keyword evidence="6" id="KW-1185">Reference proteome</keyword>
<dbReference type="PANTHER" id="PTHR32083:SF0">
    <property type="entry name" value="CILIA AND FLAGELLA-ASSOCIATED PROTEIN 58"/>
    <property type="match status" value="1"/>
</dbReference>
<name>A0A8C4WSI1_EPTBU</name>
<evidence type="ECO:0000313" key="6">
    <source>
        <dbReference type="Proteomes" id="UP000694388"/>
    </source>
</evidence>
<sequence>MEEEESSFESLEKGIQAVLDELVGDKSLEKFREEYEKLHGALKKSHDSEKRLMSKCRELNAEILANSARVASVMQLSQEDQATIALLKKEIEKAWKMVDTAHEKEMHAKETITSLEADIVNLNAAVEEGNALLGENNIPDLLQQKEELTSERDTLLDVVETLRKQLSDLTNQQMSKEKEAEKLRNDIDQIEQELQTQQAEKSRETRRKEKLEKDVQKLQQELKKQQAKISIQQGQMHQTMEEMQHYEQQLKEQKITKEHMMKDMDNLQCQLSKLSQEHEQQVIAGDMMTQENQLKAAELKAREEEIGQLKQDVSRVSKLREFAQRKLQQAEEQKVEVEQKTEVLHNQITGLEHETELLKKQSESDKKIIENLQNEKGKLHHSIVKANNEIQKQLNIVQLHIQMKKNLEQENNNYRMETQKQENVVYGLEKDRNRNISEIGELTQKMIQQTEEVKVRERQIFEYKKNIAETEMKLKQKQNLYDTMKAERNVLSKTLLEAQNEIEDLKQKLKVMKNQIDQVKEEMASQEAALAKELLQNQHLDKEKDVLKANLQKLKQQAVETKEYIDAQEAEEKRLVKIISEADNERLQQKKELEKVLSERDVLGRQLMRRNDELALLYEKVKILQSTLNKGEVQYQHRLDDIQLLKLEICKLRGQRSMLERGVTSADDLRRKMFCTQRELLREQARCKALEEELDNPMNIHRWRKLEGSDPSTFELIQKIHTLQRRLIKKTEEVVEKELLLQEKEKLYRELKNTQARQPGPEVAEQLLIYQQALRKKTKQMKSLAAELNMYELQCQEYKADNERLNHNIQDSKKKYFAQKRKEQQEKFTCLFSQGLTSYPENGSRVHSSTSHYSNPEDTSLASSKAGNADSSCFRIQLEDHSCLIMKMKRTQPVVVSSQ</sequence>
<feature type="coiled-coil region" evidence="2">
    <location>
        <begin position="145"/>
        <end position="284"/>
    </location>
</feature>
<evidence type="ECO:0000256" key="3">
    <source>
        <dbReference type="SAM" id="MobiDB-lite"/>
    </source>
</evidence>
<dbReference type="Pfam" id="PF21771">
    <property type="entry name" value="CFAP58_CC"/>
    <property type="match status" value="1"/>
</dbReference>
<evidence type="ECO:0000256" key="2">
    <source>
        <dbReference type="SAM" id="Coils"/>
    </source>
</evidence>
<evidence type="ECO:0000313" key="5">
    <source>
        <dbReference type="Ensembl" id="ENSEBUP00000009486.1"/>
    </source>
</evidence>
<feature type="domain" description="Cilia- and flagella-associated protein 58 central coiled coil" evidence="4">
    <location>
        <begin position="358"/>
        <end position="661"/>
    </location>
</feature>
<keyword evidence="1 2" id="KW-0175">Coiled coil</keyword>
<dbReference type="Proteomes" id="UP000694388">
    <property type="component" value="Unplaced"/>
</dbReference>
<reference evidence="5" key="1">
    <citation type="submission" date="2025-05" db="UniProtKB">
        <authorList>
            <consortium name="Ensembl"/>
        </authorList>
    </citation>
    <scope>IDENTIFICATION</scope>
</reference>
<dbReference type="Ensembl" id="ENSEBUT00000010010.1">
    <property type="protein sequence ID" value="ENSEBUP00000009486.1"/>
    <property type="gene ID" value="ENSEBUG00000006094.1"/>
</dbReference>
<evidence type="ECO:0000256" key="1">
    <source>
        <dbReference type="ARBA" id="ARBA00023054"/>
    </source>
</evidence>
<dbReference type="AlphaFoldDB" id="A0A8C4WSI1"/>
<feature type="region of interest" description="Disordered" evidence="3">
    <location>
        <begin position="841"/>
        <end position="864"/>
    </location>
</feature>
<dbReference type="InterPro" id="IPR049270">
    <property type="entry name" value="CFAP58_CC"/>
</dbReference>
<feature type="coiled-coil region" evidence="2">
    <location>
        <begin position="460"/>
        <end position="599"/>
    </location>
</feature>
<accession>A0A8C4WSI1</accession>
<evidence type="ECO:0000259" key="4">
    <source>
        <dbReference type="Pfam" id="PF21771"/>
    </source>
</evidence>
<feature type="coiled-coil region" evidence="2">
    <location>
        <begin position="734"/>
        <end position="815"/>
    </location>
</feature>
<proteinExistence type="predicted"/>
<dbReference type="Ensembl" id="ENSEBUT00000009988.1">
    <property type="protein sequence ID" value="ENSEBUP00000009463.1"/>
    <property type="gene ID" value="ENSEBUG00000006094.1"/>
</dbReference>
<dbReference type="PANTHER" id="PTHR32083">
    <property type="entry name" value="CILIA AND FLAGELLA-ASSOCIATED PROTEIN 58-RELATED"/>
    <property type="match status" value="1"/>
</dbReference>
<dbReference type="GO" id="GO:0005856">
    <property type="term" value="C:cytoskeleton"/>
    <property type="evidence" value="ECO:0007669"/>
    <property type="project" value="TreeGrafter"/>
</dbReference>
<organism evidence="5 6">
    <name type="scientific">Eptatretus burgeri</name>
    <name type="common">Inshore hagfish</name>
    <dbReference type="NCBI Taxonomy" id="7764"/>
    <lineage>
        <taxon>Eukaryota</taxon>
        <taxon>Metazoa</taxon>
        <taxon>Chordata</taxon>
        <taxon>Craniata</taxon>
        <taxon>Vertebrata</taxon>
        <taxon>Cyclostomata</taxon>
        <taxon>Myxini</taxon>
        <taxon>Myxiniformes</taxon>
        <taxon>Myxinidae</taxon>
        <taxon>Eptatretinae</taxon>
        <taxon>Eptatretus</taxon>
    </lineage>
</organism>
<feature type="coiled-coil region" evidence="2">
    <location>
        <begin position="313"/>
        <end position="424"/>
    </location>
</feature>